<dbReference type="GO" id="GO:0003941">
    <property type="term" value="F:L-serine ammonia-lyase activity"/>
    <property type="evidence" value="ECO:0007669"/>
    <property type="project" value="UniProtKB-EC"/>
</dbReference>
<organism evidence="14 15">
    <name type="scientific">Brooklawnia cerclae</name>
    <dbReference type="NCBI Taxonomy" id="349934"/>
    <lineage>
        <taxon>Bacteria</taxon>
        <taxon>Bacillati</taxon>
        <taxon>Actinomycetota</taxon>
        <taxon>Actinomycetes</taxon>
        <taxon>Propionibacteriales</taxon>
        <taxon>Propionibacteriaceae</taxon>
        <taxon>Brooklawnia</taxon>
    </lineage>
</organism>
<evidence type="ECO:0000256" key="4">
    <source>
        <dbReference type="ARBA" id="ARBA00022432"/>
    </source>
</evidence>
<evidence type="ECO:0000256" key="6">
    <source>
        <dbReference type="ARBA" id="ARBA00022723"/>
    </source>
</evidence>
<name>A0ABX0SJ07_9ACTN</name>
<keyword evidence="5 11" id="KW-0004">4Fe-4S</keyword>
<evidence type="ECO:0000256" key="5">
    <source>
        <dbReference type="ARBA" id="ARBA00022485"/>
    </source>
</evidence>
<evidence type="ECO:0000256" key="10">
    <source>
        <dbReference type="ARBA" id="ARBA00049406"/>
    </source>
</evidence>
<evidence type="ECO:0000259" key="13">
    <source>
        <dbReference type="Pfam" id="PF03315"/>
    </source>
</evidence>
<dbReference type="Pfam" id="PF03315">
    <property type="entry name" value="SDH_beta"/>
    <property type="match status" value="1"/>
</dbReference>
<dbReference type="InterPro" id="IPR029009">
    <property type="entry name" value="ASB_dom_sf"/>
</dbReference>
<proteinExistence type="inferred from homology"/>
<feature type="domain" description="Serine dehydratase beta chain" evidence="13">
    <location>
        <begin position="7"/>
        <end position="164"/>
    </location>
</feature>
<dbReference type="Proteomes" id="UP000749311">
    <property type="component" value="Unassembled WGS sequence"/>
</dbReference>
<dbReference type="InterPro" id="IPR005131">
    <property type="entry name" value="Ser_deHydtase_bsu"/>
</dbReference>
<dbReference type="SUPFAM" id="SSF143548">
    <property type="entry name" value="Serine metabolism enzymes domain"/>
    <property type="match status" value="1"/>
</dbReference>
<dbReference type="EC" id="4.3.1.17" evidence="11"/>
<comment type="caution">
    <text evidence="14">The sequence shown here is derived from an EMBL/GenBank/DDBJ whole genome shotgun (WGS) entry which is preliminary data.</text>
</comment>
<evidence type="ECO:0000256" key="7">
    <source>
        <dbReference type="ARBA" id="ARBA00023004"/>
    </source>
</evidence>
<keyword evidence="4 11" id="KW-0312">Gluconeogenesis</keyword>
<dbReference type="PANTHER" id="PTHR30182">
    <property type="entry name" value="L-SERINE DEHYDRATASE"/>
    <property type="match status" value="1"/>
</dbReference>
<dbReference type="Pfam" id="PF03313">
    <property type="entry name" value="SDH_alpha"/>
    <property type="match status" value="1"/>
</dbReference>
<keyword evidence="9 11" id="KW-0456">Lyase</keyword>
<dbReference type="InterPro" id="IPR051318">
    <property type="entry name" value="Fe-S_L-Ser"/>
</dbReference>
<accession>A0ABX0SJ07</accession>
<sequence>MAARVGVTTLFQVGIGPSSSHTVGPMRAAASFAELIGQGLAAGAPDRSAGDLGLRVDVYGSLAATGRGHGTFGAILLGLEGYRPDAVSASEVSAELRRIEDEGLLRVRVGDGVRLVPMRQRDLVCHPLTLLPYHPNGLHFAAECAGRIVADRYYFSVGGGFVREFATPEGEDDRTDTDEGEDSFSSSSELLALCHERECPVSETMLAEELRYCGREAIYAHLDAVAQVMLDCIDAGFHSRGLLPGALKVRRRAGDLYDDLRRHDSTGAEAMTRLTAQASDWVTAAAMAVNEQNAAGERIVTAPTNGAAGIVPAVLYYALRFAPGLDRAESDTRREGIRRYLLAAAAVGSLCKRRASISGAEVGCQGEVGTAAAMAAAGLAELLGGTPGQVENAAEIAIEHHLGLTCDPVAGLVQIPCIERNGIGANTAIVAARTAVWGNGSHRVSLDEAVETMRQTGLDMSTRYKETALGGLAVNVADC</sequence>
<evidence type="ECO:0000256" key="3">
    <source>
        <dbReference type="ARBA" id="ARBA00008636"/>
    </source>
</evidence>
<keyword evidence="15" id="KW-1185">Reference proteome</keyword>
<reference evidence="14 15" key="1">
    <citation type="submission" date="2020-02" db="EMBL/GenBank/DDBJ databases">
        <title>Sequencing the genomes of 1000 actinobacteria strains.</title>
        <authorList>
            <person name="Klenk H.-P."/>
        </authorList>
    </citation>
    <scope>NUCLEOTIDE SEQUENCE [LARGE SCALE GENOMIC DNA]</scope>
    <source>
        <strain evidence="14 15">DSM 19609</strain>
    </source>
</reference>
<evidence type="ECO:0000256" key="9">
    <source>
        <dbReference type="ARBA" id="ARBA00023239"/>
    </source>
</evidence>
<protein>
    <recommendedName>
        <fullName evidence="11">L-serine dehydratase</fullName>
        <ecNumber evidence="11">4.3.1.17</ecNumber>
    </recommendedName>
</protein>
<keyword evidence="6 11" id="KW-0479">Metal-binding</keyword>
<evidence type="ECO:0000256" key="1">
    <source>
        <dbReference type="ARBA" id="ARBA00001966"/>
    </source>
</evidence>
<dbReference type="Gene3D" id="3.30.1330.90">
    <property type="entry name" value="D-3-phosphoglycerate dehydrogenase, domain 3"/>
    <property type="match status" value="1"/>
</dbReference>
<evidence type="ECO:0000256" key="8">
    <source>
        <dbReference type="ARBA" id="ARBA00023014"/>
    </source>
</evidence>
<dbReference type="PANTHER" id="PTHR30182:SF1">
    <property type="entry name" value="L-SERINE DEHYDRATASE 1"/>
    <property type="match status" value="1"/>
</dbReference>
<feature type="domain" description="Serine dehydratase-like alpha subunit" evidence="12">
    <location>
        <begin position="197"/>
        <end position="473"/>
    </location>
</feature>
<dbReference type="InterPro" id="IPR005130">
    <property type="entry name" value="Ser_deHydtase-like_asu"/>
</dbReference>
<dbReference type="InterPro" id="IPR004644">
    <property type="entry name" value="Fe-S_L-Ser_mono"/>
</dbReference>
<keyword evidence="8 11" id="KW-0411">Iron-sulfur</keyword>
<keyword evidence="7 11" id="KW-0408">Iron</keyword>
<evidence type="ECO:0000313" key="15">
    <source>
        <dbReference type="Proteomes" id="UP000749311"/>
    </source>
</evidence>
<gene>
    <name evidence="14" type="ORF">FB473_001382</name>
</gene>
<comment type="similarity">
    <text evidence="3 11">Belongs to the iron-sulfur dependent L-serine dehydratase family.</text>
</comment>
<evidence type="ECO:0000256" key="11">
    <source>
        <dbReference type="RuleBase" id="RU366059"/>
    </source>
</evidence>
<evidence type="ECO:0000256" key="2">
    <source>
        <dbReference type="ARBA" id="ARBA00004742"/>
    </source>
</evidence>
<dbReference type="EMBL" id="JAAMOZ010000001">
    <property type="protein sequence ID" value="NIH56737.1"/>
    <property type="molecule type" value="Genomic_DNA"/>
</dbReference>
<comment type="cofactor">
    <cofactor evidence="1 11">
        <name>[4Fe-4S] cluster</name>
        <dbReference type="ChEBI" id="CHEBI:49883"/>
    </cofactor>
</comment>
<comment type="pathway">
    <text evidence="2">Carbohydrate biosynthesis; gluconeogenesis.</text>
</comment>
<evidence type="ECO:0000313" key="14">
    <source>
        <dbReference type="EMBL" id="NIH56737.1"/>
    </source>
</evidence>
<dbReference type="NCBIfam" id="TIGR00720">
    <property type="entry name" value="sda_mono"/>
    <property type="match status" value="1"/>
</dbReference>
<comment type="catalytic activity">
    <reaction evidence="10 11">
        <text>L-serine = pyruvate + NH4(+)</text>
        <dbReference type="Rhea" id="RHEA:19169"/>
        <dbReference type="ChEBI" id="CHEBI:15361"/>
        <dbReference type="ChEBI" id="CHEBI:28938"/>
        <dbReference type="ChEBI" id="CHEBI:33384"/>
        <dbReference type="EC" id="4.3.1.17"/>
    </reaction>
</comment>
<evidence type="ECO:0000259" key="12">
    <source>
        <dbReference type="Pfam" id="PF03313"/>
    </source>
</evidence>
<dbReference type="RefSeq" id="WP_167165894.1">
    <property type="nucleotide sequence ID" value="NZ_BAAAOO010000015.1"/>
</dbReference>